<feature type="non-terminal residue" evidence="3">
    <location>
        <position position="711"/>
    </location>
</feature>
<feature type="signal peptide" evidence="2">
    <location>
        <begin position="1"/>
        <end position="23"/>
    </location>
</feature>
<dbReference type="InterPro" id="IPR043741">
    <property type="entry name" value="DUF5686"/>
</dbReference>
<dbReference type="RefSeq" id="WP_254155552.1">
    <property type="nucleotide sequence ID" value="NZ_JAHESD010000059.1"/>
</dbReference>
<name>A0ABS5VVX8_9BACT</name>
<feature type="coiled-coil region" evidence="1">
    <location>
        <begin position="357"/>
        <end position="415"/>
    </location>
</feature>
<keyword evidence="4" id="KW-1185">Reference proteome</keyword>
<keyword evidence="1" id="KW-0175">Coiled coil</keyword>
<comment type="caution">
    <text evidence="3">The sequence shown here is derived from an EMBL/GenBank/DDBJ whole genome shotgun (WGS) entry which is preliminary data.</text>
</comment>
<dbReference type="Pfam" id="PF18939">
    <property type="entry name" value="DUF5686"/>
    <property type="match status" value="1"/>
</dbReference>
<dbReference type="Pfam" id="PF13715">
    <property type="entry name" value="CarbopepD_reg_2"/>
    <property type="match status" value="1"/>
</dbReference>
<proteinExistence type="predicted"/>
<reference evidence="3 4" key="1">
    <citation type="submission" date="2021-05" db="EMBL/GenBank/DDBJ databases">
        <title>A Polyphasic approach of four new species of the genus Ohtaekwangia: Ohtaekwangia histidinii sp. nov., Ohtaekwangia cretensis sp. nov., Ohtaekwangia indiensis sp. nov., Ohtaekwangia reichenbachii sp. nov. from diverse environment.</title>
        <authorList>
            <person name="Octaviana S."/>
        </authorList>
    </citation>
    <scope>NUCLEOTIDE SEQUENCE [LARGE SCALE GENOMIC DNA]</scope>
    <source>
        <strain evidence="3 4">PWU20</strain>
    </source>
</reference>
<dbReference type="InterPro" id="IPR008969">
    <property type="entry name" value="CarboxyPept-like_regulatory"/>
</dbReference>
<dbReference type="Gene3D" id="2.60.40.1120">
    <property type="entry name" value="Carboxypeptidase-like, regulatory domain"/>
    <property type="match status" value="1"/>
</dbReference>
<accession>A0ABS5VVX8</accession>
<keyword evidence="2" id="KW-0732">Signal</keyword>
<evidence type="ECO:0000313" key="4">
    <source>
        <dbReference type="Proteomes" id="UP000772618"/>
    </source>
</evidence>
<gene>
    <name evidence="3" type="ORF">KK060_19975</name>
</gene>
<organism evidence="3 4">
    <name type="scientific">Chryseosolibacter indicus</name>
    <dbReference type="NCBI Taxonomy" id="2782351"/>
    <lineage>
        <taxon>Bacteria</taxon>
        <taxon>Pseudomonadati</taxon>
        <taxon>Bacteroidota</taxon>
        <taxon>Cytophagia</taxon>
        <taxon>Cytophagales</taxon>
        <taxon>Chryseotaleaceae</taxon>
        <taxon>Chryseosolibacter</taxon>
    </lineage>
</organism>
<dbReference type="EMBL" id="JAHESD010000059">
    <property type="protein sequence ID" value="MBT1705579.1"/>
    <property type="molecule type" value="Genomic_DNA"/>
</dbReference>
<evidence type="ECO:0000256" key="1">
    <source>
        <dbReference type="SAM" id="Coils"/>
    </source>
</evidence>
<evidence type="ECO:0000256" key="2">
    <source>
        <dbReference type="SAM" id="SignalP"/>
    </source>
</evidence>
<dbReference type="SUPFAM" id="SSF49464">
    <property type="entry name" value="Carboxypeptidase regulatory domain-like"/>
    <property type="match status" value="1"/>
</dbReference>
<protein>
    <submittedName>
        <fullName evidence="3">Carboxypeptidase-like regulatory domain-containing protein</fullName>
    </submittedName>
</protein>
<evidence type="ECO:0000313" key="3">
    <source>
        <dbReference type="EMBL" id="MBT1705579.1"/>
    </source>
</evidence>
<feature type="chain" id="PRO_5047251941" evidence="2">
    <location>
        <begin position="24"/>
        <end position="711"/>
    </location>
</feature>
<sequence length="711" mass="82077">MKTLLQKLLLCFILLFSFLTHYAQQTGVKGTIRAEDNSPLSFATIYVKQLETGTTANVDGYYEIHLKPGRYEMVFQHLGRHSLVRVIDVTNGLEQLDITLQPEDIMLKEVTVGGEDEDPAYTVMRKAIAKANYHRNVVDQYTAKVYIKGSAKLKDYPWLAKKALEKDGVEKGRVYLSESLSEIKFTRPNKFEQKVISVRSDRKENASPGSYIFGSFYEPEIAGTVTPLSPKAFSYYKFEYLGTFKDREFEVSRIKVIPRSKGEDVIDGTINIVEDTWSIHSLDVHTVKLGIDFQMKVTFAPIENKVWLPVSHQFKVDDKVFGFEFEAHYLSSVSDYKIKINPDIYVEKMEVVDEKKEKELAKEIEKKQASIKKNKKKDEAKRLQERIAAGEEITRKELKTIIKEYEKEDRKKQDEPDVISDFTFKDDSVSYKMDSAFWDSIRPIPLTKEEVKGYEKADSVSAIERAKVEGDTTRESKHKGFQPWDILIGDTYKVSNHSNFRIYTPMGGFNTIEGWNIIYKIAYGTVLQDTNRTRLKVMPVFRYAFAREKLSGYLNLMASNKKYRLDIDGGRYIQQFNPDNPILPIVNTFTTLLLEKNLMKIYEHDFLSAKFKRIVSDKLTINTSWVWSERSQLENNSRYKLVNRDKIEDYTPNKPLNIQLEDTAFPTHQAFLGSIGFSARPWLKYRSYNGSKYAIGGSSPTISFRYTKGCN</sequence>
<dbReference type="Proteomes" id="UP000772618">
    <property type="component" value="Unassembled WGS sequence"/>
</dbReference>